<feature type="binding site" evidence="13">
    <location>
        <position position="7"/>
    </location>
    <ligand>
        <name>Mg(2+)</name>
        <dbReference type="ChEBI" id="CHEBI:18420"/>
        <label>1</label>
    </ligand>
</feature>
<dbReference type="AlphaFoldDB" id="A0A7C4M0C0"/>
<evidence type="ECO:0000256" key="9">
    <source>
        <dbReference type="ARBA" id="ARBA00023125"/>
    </source>
</evidence>
<dbReference type="InterPro" id="IPR012337">
    <property type="entry name" value="RNaseH-like_sf"/>
</dbReference>
<dbReference type="SUPFAM" id="SSF53098">
    <property type="entry name" value="Ribonuclease H-like"/>
    <property type="match status" value="1"/>
</dbReference>
<dbReference type="GO" id="GO:0006310">
    <property type="term" value="P:DNA recombination"/>
    <property type="evidence" value="ECO:0007669"/>
    <property type="project" value="UniProtKB-UniRule"/>
</dbReference>
<evidence type="ECO:0000256" key="12">
    <source>
        <dbReference type="ARBA" id="ARBA00029354"/>
    </source>
</evidence>
<keyword evidence="5 13" id="KW-0255">Endonuclease</keyword>
<evidence type="ECO:0000313" key="15">
    <source>
        <dbReference type="EMBL" id="HGT70989.1"/>
    </source>
</evidence>
<evidence type="ECO:0000256" key="5">
    <source>
        <dbReference type="ARBA" id="ARBA00022759"/>
    </source>
</evidence>
<dbReference type="Gene3D" id="3.30.420.10">
    <property type="entry name" value="Ribonuclease H-like superfamily/Ribonuclease H"/>
    <property type="match status" value="1"/>
</dbReference>
<dbReference type="GO" id="GO:0005737">
    <property type="term" value="C:cytoplasm"/>
    <property type="evidence" value="ECO:0007669"/>
    <property type="project" value="UniProtKB-SubCell"/>
</dbReference>
<feature type="binding site" evidence="13">
    <location>
        <position position="140"/>
    </location>
    <ligand>
        <name>Mg(2+)</name>
        <dbReference type="ChEBI" id="CHEBI:18420"/>
        <label>1</label>
    </ligand>
</feature>
<dbReference type="GO" id="GO:0008821">
    <property type="term" value="F:crossover junction DNA endonuclease activity"/>
    <property type="evidence" value="ECO:0007669"/>
    <property type="project" value="UniProtKB-UniRule"/>
</dbReference>
<dbReference type="InterPro" id="IPR002176">
    <property type="entry name" value="X-over_junc_endoDNase_RuvC"/>
</dbReference>
<evidence type="ECO:0000256" key="6">
    <source>
        <dbReference type="ARBA" id="ARBA00022763"/>
    </source>
</evidence>
<dbReference type="EMBL" id="DSYQ01000007">
    <property type="protein sequence ID" value="HGT70989.1"/>
    <property type="molecule type" value="Genomic_DNA"/>
</dbReference>
<evidence type="ECO:0000256" key="4">
    <source>
        <dbReference type="ARBA" id="ARBA00022723"/>
    </source>
</evidence>
<evidence type="ECO:0000256" key="3">
    <source>
        <dbReference type="ARBA" id="ARBA00022722"/>
    </source>
</evidence>
<dbReference type="PRINTS" id="PR00696">
    <property type="entry name" value="RSOLVASERUVC"/>
</dbReference>
<keyword evidence="11 13" id="KW-0234">DNA repair</keyword>
<evidence type="ECO:0000256" key="8">
    <source>
        <dbReference type="ARBA" id="ARBA00022842"/>
    </source>
</evidence>
<accession>A0A7C4M0C0</accession>
<keyword evidence="2 13" id="KW-0963">Cytoplasm</keyword>
<protein>
    <recommendedName>
        <fullName evidence="13 14">Crossover junction endodeoxyribonuclease RuvC</fullName>
        <ecNumber evidence="13 14">3.1.21.10</ecNumber>
    </recommendedName>
    <alternativeName>
        <fullName evidence="13">Holliday junction nuclease RuvC</fullName>
    </alternativeName>
    <alternativeName>
        <fullName evidence="13">Holliday junction resolvase RuvC</fullName>
    </alternativeName>
</protein>
<dbReference type="NCBIfam" id="TIGR00228">
    <property type="entry name" value="ruvC"/>
    <property type="match status" value="1"/>
</dbReference>
<dbReference type="NCBIfam" id="NF000711">
    <property type="entry name" value="PRK00039.2-1"/>
    <property type="match status" value="1"/>
</dbReference>
<evidence type="ECO:0000256" key="11">
    <source>
        <dbReference type="ARBA" id="ARBA00023204"/>
    </source>
</evidence>
<dbReference type="GO" id="GO:0003677">
    <property type="term" value="F:DNA binding"/>
    <property type="evidence" value="ECO:0007669"/>
    <property type="project" value="UniProtKB-KW"/>
</dbReference>
<proteinExistence type="inferred from homology"/>
<comment type="subcellular location">
    <subcellularLocation>
        <location evidence="13">Cytoplasm</location>
    </subcellularLocation>
</comment>
<dbReference type="GO" id="GO:0000287">
    <property type="term" value="F:magnesium ion binding"/>
    <property type="evidence" value="ECO:0007669"/>
    <property type="project" value="UniProtKB-UniRule"/>
</dbReference>
<dbReference type="PROSITE" id="PS01321">
    <property type="entry name" value="RUVC"/>
    <property type="match status" value="1"/>
</dbReference>
<comment type="function">
    <text evidence="13">The RuvA-RuvB-RuvC complex processes Holliday junction (HJ) DNA during genetic recombination and DNA repair. Endonuclease that resolves HJ intermediates. Cleaves cruciform DNA by making single-stranded nicks across the HJ at symmetrical positions within the homologous arms, yielding a 5'-phosphate and a 3'-hydroxyl group; requires a central core of homology in the junction. The consensus cleavage sequence is 5'-(A/T)TT(C/G)-3'. Cleavage occurs on the 3'-side of the TT dinucleotide at the point of strand exchange. HJ branch migration catalyzed by RuvA-RuvB allows RuvC to scan DNA until it finds its consensus sequence, where it cleaves and resolves the cruciform DNA.</text>
</comment>
<comment type="subunit">
    <text evidence="13">Homodimer which binds Holliday junction (HJ) DNA. The HJ becomes 2-fold symmetrical on binding to RuvC with unstacked arms; it has a different conformation from HJ DNA in complex with RuvA. In the full resolvosome a probable DNA-RuvA(4)-RuvB(12)-RuvC(2) complex forms which resolves the HJ.</text>
</comment>
<keyword evidence="7 13" id="KW-0378">Hydrolase</keyword>
<evidence type="ECO:0000256" key="14">
    <source>
        <dbReference type="NCBIfam" id="TIGR00228"/>
    </source>
</evidence>
<dbReference type="Pfam" id="PF02075">
    <property type="entry name" value="RuvC"/>
    <property type="match status" value="1"/>
</dbReference>
<dbReference type="HAMAP" id="MF_00034">
    <property type="entry name" value="RuvC"/>
    <property type="match status" value="1"/>
</dbReference>
<keyword evidence="10 13" id="KW-0233">DNA recombination</keyword>
<evidence type="ECO:0000256" key="10">
    <source>
        <dbReference type="ARBA" id="ARBA00023172"/>
    </source>
</evidence>
<evidence type="ECO:0000256" key="7">
    <source>
        <dbReference type="ARBA" id="ARBA00022801"/>
    </source>
</evidence>
<name>A0A7C4M0C0_UNCC3</name>
<dbReference type="FunFam" id="3.30.420.10:FF:000002">
    <property type="entry name" value="Crossover junction endodeoxyribonuclease RuvC"/>
    <property type="match status" value="1"/>
</dbReference>
<dbReference type="CDD" id="cd16962">
    <property type="entry name" value="RuvC"/>
    <property type="match status" value="1"/>
</dbReference>
<keyword evidence="6 13" id="KW-0227">DNA damage</keyword>
<feature type="active site" evidence="13">
    <location>
        <position position="140"/>
    </location>
</feature>
<dbReference type="EC" id="3.1.21.10" evidence="13 14"/>
<evidence type="ECO:0000256" key="1">
    <source>
        <dbReference type="ARBA" id="ARBA00009518"/>
    </source>
</evidence>
<dbReference type="GO" id="GO:0006281">
    <property type="term" value="P:DNA repair"/>
    <property type="evidence" value="ECO:0007669"/>
    <property type="project" value="UniProtKB-UniRule"/>
</dbReference>
<keyword evidence="9 13" id="KW-0238">DNA-binding</keyword>
<sequence>MKILGIDPGTATTGWGVITFEGGKFKTEGCGCILTPAKQNQAKRLAHIYSELQKIIKQTKPDVFAIEKLFFINNIKTAMTVGEARGIYLLVAQQHKLPIFEYTPLQVKQGLTGYGKAEKKQVQMMVKNILKLKEIPKPDDMADALAIAITHAYGCGASGFKEKIY</sequence>
<comment type="catalytic activity">
    <reaction evidence="12 13">
        <text>Endonucleolytic cleavage at a junction such as a reciprocal single-stranded crossover between two homologous DNA duplexes (Holliday junction).</text>
        <dbReference type="EC" id="3.1.21.10"/>
    </reaction>
</comment>
<dbReference type="PANTHER" id="PTHR30194:SF3">
    <property type="entry name" value="CROSSOVER JUNCTION ENDODEOXYRIBONUCLEASE RUVC"/>
    <property type="match status" value="1"/>
</dbReference>
<comment type="cofactor">
    <cofactor evidence="13">
        <name>Mg(2+)</name>
        <dbReference type="ChEBI" id="CHEBI:18420"/>
    </cofactor>
    <text evidence="13">Binds 2 Mg(2+) ion per subunit.</text>
</comment>
<evidence type="ECO:0000256" key="13">
    <source>
        <dbReference type="HAMAP-Rule" id="MF_00034"/>
    </source>
</evidence>
<dbReference type="InterPro" id="IPR020563">
    <property type="entry name" value="X-over_junc_endoDNase_Mg_BS"/>
</dbReference>
<comment type="caution">
    <text evidence="15">The sequence shown here is derived from an EMBL/GenBank/DDBJ whole genome shotgun (WGS) entry which is preliminary data.</text>
</comment>
<dbReference type="GO" id="GO:0048476">
    <property type="term" value="C:Holliday junction resolvase complex"/>
    <property type="evidence" value="ECO:0007669"/>
    <property type="project" value="UniProtKB-UniRule"/>
</dbReference>
<comment type="similarity">
    <text evidence="1 13">Belongs to the RuvC family.</text>
</comment>
<evidence type="ECO:0000256" key="2">
    <source>
        <dbReference type="ARBA" id="ARBA00022490"/>
    </source>
</evidence>
<keyword evidence="4 13" id="KW-0479">Metal-binding</keyword>
<gene>
    <name evidence="13 15" type="primary">ruvC</name>
    <name evidence="15" type="ORF">ENT43_01885</name>
</gene>
<feature type="binding site" evidence="13">
    <location>
        <position position="67"/>
    </location>
    <ligand>
        <name>Mg(2+)</name>
        <dbReference type="ChEBI" id="CHEBI:18420"/>
        <label>2</label>
    </ligand>
</feature>
<feature type="active site" evidence="13">
    <location>
        <position position="67"/>
    </location>
</feature>
<organism evidence="15">
    <name type="scientific">candidate division CPR3 bacterium</name>
    <dbReference type="NCBI Taxonomy" id="2268181"/>
    <lineage>
        <taxon>Bacteria</taxon>
        <taxon>Bacteria division CPR3</taxon>
    </lineage>
</organism>
<dbReference type="PANTHER" id="PTHR30194">
    <property type="entry name" value="CROSSOVER JUNCTION ENDODEOXYRIBONUCLEASE RUVC"/>
    <property type="match status" value="1"/>
</dbReference>
<reference evidence="15" key="1">
    <citation type="journal article" date="2020" name="mSystems">
        <title>Genome- and Community-Level Interaction Insights into Carbon Utilization and Element Cycling Functions of Hydrothermarchaeota in Hydrothermal Sediment.</title>
        <authorList>
            <person name="Zhou Z."/>
            <person name="Liu Y."/>
            <person name="Xu W."/>
            <person name="Pan J."/>
            <person name="Luo Z.H."/>
            <person name="Li M."/>
        </authorList>
    </citation>
    <scope>NUCLEOTIDE SEQUENCE [LARGE SCALE GENOMIC DNA]</scope>
    <source>
        <strain evidence="15">SpSt-579</strain>
    </source>
</reference>
<keyword evidence="8 13" id="KW-0460">Magnesium</keyword>
<dbReference type="InterPro" id="IPR036397">
    <property type="entry name" value="RNaseH_sf"/>
</dbReference>
<keyword evidence="3 13" id="KW-0540">Nuclease</keyword>
<feature type="active site" evidence="13">
    <location>
        <position position="7"/>
    </location>
</feature>